<dbReference type="Proteomes" id="UP001620460">
    <property type="component" value="Unassembled WGS sequence"/>
</dbReference>
<keyword evidence="1" id="KW-1133">Transmembrane helix</keyword>
<evidence type="ECO:0000313" key="2">
    <source>
        <dbReference type="EMBL" id="MFK2902551.1"/>
    </source>
</evidence>
<sequence length="56" mass="6369">MISPVWGHVTGVVTVVLMVTFVAIWIWAWRKHHRATFQRMAALPMEDGAPNSEEHA</sequence>
<keyword evidence="1" id="KW-0472">Membrane</keyword>
<evidence type="ECO:0000256" key="1">
    <source>
        <dbReference type="SAM" id="Phobius"/>
    </source>
</evidence>
<keyword evidence="1" id="KW-0812">Transmembrane</keyword>
<dbReference type="Pfam" id="PF05545">
    <property type="entry name" value="FixQ"/>
    <property type="match status" value="1"/>
</dbReference>
<organism evidence="2 3">
    <name type="scientific">Dyella ginsengisoli</name>
    <dbReference type="NCBI Taxonomy" id="363848"/>
    <lineage>
        <taxon>Bacteria</taxon>
        <taxon>Pseudomonadati</taxon>
        <taxon>Pseudomonadota</taxon>
        <taxon>Gammaproteobacteria</taxon>
        <taxon>Lysobacterales</taxon>
        <taxon>Rhodanobacteraceae</taxon>
        <taxon>Dyella</taxon>
    </lineage>
</organism>
<protein>
    <submittedName>
        <fullName evidence="2">CcoQ/FixQ family Cbb3-type cytochrome c oxidase assembly chaperone</fullName>
    </submittedName>
</protein>
<comment type="caution">
    <text evidence="2">The sequence shown here is derived from an EMBL/GenBank/DDBJ whole genome shotgun (WGS) entry which is preliminary data.</text>
</comment>
<dbReference type="RefSeq" id="WP_404629674.1">
    <property type="nucleotide sequence ID" value="NZ_JADIKM010000001.1"/>
</dbReference>
<dbReference type="InterPro" id="IPR008621">
    <property type="entry name" value="Cbb3-typ_cyt_oxidase_comp"/>
</dbReference>
<name>A0ABW8JN54_9GAMM</name>
<feature type="transmembrane region" description="Helical" evidence="1">
    <location>
        <begin position="6"/>
        <end position="29"/>
    </location>
</feature>
<accession>A0ABW8JN54</accession>
<dbReference type="EMBL" id="JADIKM010000001">
    <property type="protein sequence ID" value="MFK2902551.1"/>
    <property type="molecule type" value="Genomic_DNA"/>
</dbReference>
<proteinExistence type="predicted"/>
<keyword evidence="3" id="KW-1185">Reference proteome</keyword>
<reference evidence="2 3" key="1">
    <citation type="submission" date="2020-10" db="EMBL/GenBank/DDBJ databases">
        <title>Phylogeny of dyella-like bacteria.</title>
        <authorList>
            <person name="Fu J."/>
        </authorList>
    </citation>
    <scope>NUCLEOTIDE SEQUENCE [LARGE SCALE GENOMIC DNA]</scope>
    <source>
        <strain evidence="2 3">Gsoil3046</strain>
    </source>
</reference>
<gene>
    <name evidence="2" type="ORF">ISP17_01145</name>
</gene>
<evidence type="ECO:0000313" key="3">
    <source>
        <dbReference type="Proteomes" id="UP001620460"/>
    </source>
</evidence>